<dbReference type="SMART" id="SM00327">
    <property type="entry name" value="VWA"/>
    <property type="match status" value="1"/>
</dbReference>
<dbReference type="PANTHER" id="PTHR37947">
    <property type="entry name" value="BLL2462 PROTEIN"/>
    <property type="match status" value="1"/>
</dbReference>
<organism evidence="3 4">
    <name type="scientific">Gryllotalpicola daejeonensis</name>
    <dbReference type="NCBI Taxonomy" id="993087"/>
    <lineage>
        <taxon>Bacteria</taxon>
        <taxon>Bacillati</taxon>
        <taxon>Actinomycetota</taxon>
        <taxon>Actinomycetes</taxon>
        <taxon>Micrococcales</taxon>
        <taxon>Microbacteriaceae</taxon>
        <taxon>Gryllotalpicola</taxon>
    </lineage>
</organism>
<dbReference type="Pfam" id="PF13519">
    <property type="entry name" value="VWA_2"/>
    <property type="match status" value="1"/>
</dbReference>
<comment type="caution">
    <text evidence="3">The sequence shown here is derived from an EMBL/GenBank/DDBJ whole genome shotgun (WGS) entry which is preliminary data.</text>
</comment>
<dbReference type="EMBL" id="BAABBV010000001">
    <property type="protein sequence ID" value="GAA4154036.1"/>
    <property type="molecule type" value="Genomic_DNA"/>
</dbReference>
<dbReference type="Proteomes" id="UP001415169">
    <property type="component" value="Unassembled WGS sequence"/>
</dbReference>
<reference evidence="3" key="1">
    <citation type="journal article" date="2014" name="Int. J. Syst. Evol. Microbiol.">
        <title>Complete genome of a new Firmicutes species belonging to the dominant human colonic microbiota ('Ruminococcus bicirculans') reveals two chromosomes and a selective capacity to utilize plant glucans.</title>
        <authorList>
            <consortium name="NISC Comparative Sequencing Program"/>
            <person name="Wegmann U."/>
            <person name="Louis P."/>
            <person name="Goesmann A."/>
            <person name="Henrissat B."/>
            <person name="Duncan S.H."/>
            <person name="Flint H.J."/>
        </authorList>
    </citation>
    <scope>NUCLEOTIDE SEQUENCE</scope>
    <source>
        <strain evidence="3">JCM 17590</strain>
    </source>
</reference>
<keyword evidence="1" id="KW-0472">Membrane</keyword>
<keyword evidence="1" id="KW-0812">Transmembrane</keyword>
<gene>
    <name evidence="3" type="ORF">GCM10022286_01120</name>
</gene>
<dbReference type="SUPFAM" id="SSF53300">
    <property type="entry name" value="vWA-like"/>
    <property type="match status" value="1"/>
</dbReference>
<feature type="transmembrane region" description="Helical" evidence="1">
    <location>
        <begin position="301"/>
        <end position="322"/>
    </location>
</feature>
<evidence type="ECO:0000313" key="3">
    <source>
        <dbReference type="EMBL" id="GAA4154036.1"/>
    </source>
</evidence>
<dbReference type="RefSeq" id="WP_344789791.1">
    <property type="nucleotide sequence ID" value="NZ_BAABBV010000001.1"/>
</dbReference>
<dbReference type="InterPro" id="IPR036465">
    <property type="entry name" value="vWFA_dom_sf"/>
</dbReference>
<reference evidence="3" key="2">
    <citation type="submission" date="2023-12" db="EMBL/GenBank/DDBJ databases">
        <authorList>
            <person name="Sun Q."/>
            <person name="Inoue M."/>
        </authorList>
    </citation>
    <scope>NUCLEOTIDE SEQUENCE</scope>
    <source>
        <strain evidence="3">JCM 17590</strain>
    </source>
</reference>
<proteinExistence type="predicted"/>
<feature type="transmembrane region" description="Helical" evidence="1">
    <location>
        <begin position="6"/>
        <end position="26"/>
    </location>
</feature>
<keyword evidence="1" id="KW-1133">Transmembrane helix</keyword>
<evidence type="ECO:0000313" key="4">
    <source>
        <dbReference type="Proteomes" id="UP001415169"/>
    </source>
</evidence>
<feature type="transmembrane region" description="Helical" evidence="1">
    <location>
        <begin position="56"/>
        <end position="75"/>
    </location>
</feature>
<evidence type="ECO:0000256" key="1">
    <source>
        <dbReference type="SAM" id="Phobius"/>
    </source>
</evidence>
<protein>
    <recommendedName>
        <fullName evidence="2">VWFA domain-containing protein</fullName>
    </recommendedName>
</protein>
<sequence length="328" mass="32493">MTLASPPLLVLGAVVVAALAVVAWVYGRRRAAALARLGVATPRPGRRGTGIRTTGIWLTISGVALLAVGAAGPAASVPTPRASGTVILAMDVSQSMIADDVKPSRIAAAKKAAKQFIAAQPSSVDIGVVAFEQGALVTSRPSGDHTRAESAIDGLTVSGGTSLSAAIIGSLGVITGKTPTVGKNGELPQLGWWGSATIVLFSDGQNMGAGGGSGGADVDAAAQLAEQSGVHIDTVGVGTEQGTTVEADGYRVETALDADALKAISQTTGGSYHPASDAQQLGSVAGSIDLRLTIVHEPLPLAAAFIAVALALLLAGAMLTVAGTGRVV</sequence>
<accession>A0ABP7ZD87</accession>
<dbReference type="Gene3D" id="3.40.50.410">
    <property type="entry name" value="von Willebrand factor, type A domain"/>
    <property type="match status" value="1"/>
</dbReference>
<keyword evidence="4" id="KW-1185">Reference proteome</keyword>
<dbReference type="PANTHER" id="PTHR37947:SF1">
    <property type="entry name" value="BLL2462 PROTEIN"/>
    <property type="match status" value="1"/>
</dbReference>
<evidence type="ECO:0000259" key="2">
    <source>
        <dbReference type="PROSITE" id="PS50234"/>
    </source>
</evidence>
<dbReference type="PROSITE" id="PS50234">
    <property type="entry name" value="VWFA"/>
    <property type="match status" value="1"/>
</dbReference>
<dbReference type="InterPro" id="IPR002035">
    <property type="entry name" value="VWF_A"/>
</dbReference>
<name>A0ABP7ZD87_9MICO</name>
<feature type="domain" description="VWFA" evidence="2">
    <location>
        <begin position="85"/>
        <end position="288"/>
    </location>
</feature>